<reference evidence="1" key="1">
    <citation type="journal article" date="2021" name="Proc. Natl. Acad. Sci. U.S.A.">
        <title>A Catalog of Tens of Thousands of Viruses from Human Metagenomes Reveals Hidden Associations with Chronic Diseases.</title>
        <authorList>
            <person name="Tisza M.J."/>
            <person name="Buck C.B."/>
        </authorList>
    </citation>
    <scope>NUCLEOTIDE SEQUENCE</scope>
    <source>
        <strain evidence="1">CtrNG92</strain>
    </source>
</reference>
<name>A0A8S5SE92_9CAUD</name>
<proteinExistence type="predicted"/>
<dbReference type="EMBL" id="BK032578">
    <property type="protein sequence ID" value="DAF49248.1"/>
    <property type="molecule type" value="Genomic_DNA"/>
</dbReference>
<sequence length="287" mass="33402">MEKRVCAVCGAELPKGRRKYCSERCRAKAEKARAKENYVQIRGAAGVFREGLICMDCGRAYDGTIKTKRCPACQEKANQRHNAEYRERAKVGAQRKIGSTDLCARCGKPYVVEGGLQRYCKACAQIAFKENKQAITRKSNKEYYANSERRQEKLEASRIKRPLTEVCPICGKQFEAKNGEKYCSDECRREQNRRYKSREKTETCLVCGKEFWSKNGAKLCSEECRRERKRRYATEARTDTCPICGKQFDVRNGAKLCSEECRREWVRRRDRAYRKRRKEEAVLENQT</sequence>
<evidence type="ECO:0000313" key="1">
    <source>
        <dbReference type="EMBL" id="DAF49248.1"/>
    </source>
</evidence>
<protein>
    <submittedName>
        <fullName evidence="1">Transcriptional repressor CTCF/DNA Complex factor zinc finger protein-DNA</fullName>
    </submittedName>
</protein>
<accession>A0A8S5SE92</accession>
<organism evidence="1">
    <name type="scientific">Caudovirales sp. ctrNG92</name>
    <dbReference type="NCBI Taxonomy" id="2827638"/>
    <lineage>
        <taxon>Viruses</taxon>
        <taxon>Duplodnaviria</taxon>
        <taxon>Heunggongvirae</taxon>
        <taxon>Uroviricota</taxon>
        <taxon>Caudoviricetes</taxon>
    </lineage>
</organism>